<dbReference type="PROSITE" id="PS50893">
    <property type="entry name" value="ABC_TRANSPORTER_2"/>
    <property type="match status" value="1"/>
</dbReference>
<dbReference type="InterPro" id="IPR027417">
    <property type="entry name" value="P-loop_NTPase"/>
</dbReference>
<evidence type="ECO:0000259" key="4">
    <source>
        <dbReference type="PROSITE" id="PS50893"/>
    </source>
</evidence>
<proteinExistence type="predicted"/>
<sequence>MHTQTPTVINPEQPLLILRGVTHSYREGDRRRLVLLGIDAEIGERSFVALLGQSGSGKSTLLNLIAGLDTADSGSIIVRGLELNGLREPDRTLFRRRHIGFVYQFFNLLPTLTVLENVALPAELNGFSAAEAQERALALLDEVGLADRHGSYPDSLSGGEQQRVALARALVHDPALILADEPTGNLDSTTGQHILDLLDHLVRKSGKTLLVATHSREVAERADAVWEIRDGKLRP</sequence>
<dbReference type="PROSITE" id="PS00211">
    <property type="entry name" value="ABC_TRANSPORTER_1"/>
    <property type="match status" value="1"/>
</dbReference>
<reference evidence="5 6" key="1">
    <citation type="submission" date="2023-03" db="EMBL/GenBank/DDBJ databases">
        <authorList>
            <person name="Pearce D."/>
        </authorList>
    </citation>
    <scope>NUCLEOTIDE SEQUENCE [LARGE SCALE GENOMIC DNA]</scope>
    <source>
        <strain evidence="5">Msz</strain>
    </source>
</reference>
<evidence type="ECO:0000313" key="5">
    <source>
        <dbReference type="EMBL" id="CAI8726759.1"/>
    </source>
</evidence>
<evidence type="ECO:0000256" key="2">
    <source>
        <dbReference type="ARBA" id="ARBA00022741"/>
    </source>
</evidence>
<protein>
    <submittedName>
        <fullName evidence="5">Uncharacterized ABC transporter ATP-binding protein MT1014</fullName>
    </submittedName>
</protein>
<dbReference type="InterPro" id="IPR017871">
    <property type="entry name" value="ABC_transporter-like_CS"/>
</dbReference>
<dbReference type="RefSeq" id="WP_317963613.1">
    <property type="nucleotide sequence ID" value="NZ_OX458333.1"/>
</dbReference>
<keyword evidence="1" id="KW-0813">Transport</keyword>
<feature type="domain" description="ABC transporter" evidence="4">
    <location>
        <begin position="16"/>
        <end position="235"/>
    </location>
</feature>
<dbReference type="InterPro" id="IPR015854">
    <property type="entry name" value="ABC_transpr_LolD-like"/>
</dbReference>
<dbReference type="InterPro" id="IPR003593">
    <property type="entry name" value="AAA+_ATPase"/>
</dbReference>
<keyword evidence="6" id="KW-1185">Reference proteome</keyword>
<dbReference type="Gene3D" id="3.40.50.300">
    <property type="entry name" value="P-loop containing nucleotide triphosphate hydrolases"/>
    <property type="match status" value="1"/>
</dbReference>
<gene>
    <name evidence="5" type="ORF">MSZNOR_0199</name>
</gene>
<dbReference type="InterPro" id="IPR017911">
    <property type="entry name" value="MacB-like_ATP-bd"/>
</dbReference>
<dbReference type="InterPro" id="IPR003439">
    <property type="entry name" value="ABC_transporter-like_ATP-bd"/>
</dbReference>
<evidence type="ECO:0000256" key="1">
    <source>
        <dbReference type="ARBA" id="ARBA00022448"/>
    </source>
</evidence>
<dbReference type="Pfam" id="PF00005">
    <property type="entry name" value="ABC_tran"/>
    <property type="match status" value="1"/>
</dbReference>
<evidence type="ECO:0000256" key="3">
    <source>
        <dbReference type="ARBA" id="ARBA00022840"/>
    </source>
</evidence>
<evidence type="ECO:0000313" key="6">
    <source>
        <dbReference type="Proteomes" id="UP001162030"/>
    </source>
</evidence>
<name>A0ABM9HW52_9GAMM</name>
<dbReference type="PANTHER" id="PTHR24220">
    <property type="entry name" value="IMPORT ATP-BINDING PROTEIN"/>
    <property type="match status" value="1"/>
</dbReference>
<dbReference type="CDD" id="cd03255">
    <property type="entry name" value="ABC_MJ0796_LolCDE_FtsE"/>
    <property type="match status" value="1"/>
</dbReference>
<dbReference type="PANTHER" id="PTHR24220:SF685">
    <property type="entry name" value="ABC TRANSPORTER RELATED"/>
    <property type="match status" value="1"/>
</dbReference>
<dbReference type="SUPFAM" id="SSF52540">
    <property type="entry name" value="P-loop containing nucleoside triphosphate hydrolases"/>
    <property type="match status" value="1"/>
</dbReference>
<accession>A0ABM9HW52</accession>
<keyword evidence="3 5" id="KW-0067">ATP-binding</keyword>
<dbReference type="EMBL" id="OX458333">
    <property type="protein sequence ID" value="CAI8726759.1"/>
    <property type="molecule type" value="Genomic_DNA"/>
</dbReference>
<organism evidence="5 6">
    <name type="scientific">Methylocaldum szegediense</name>
    <dbReference type="NCBI Taxonomy" id="73780"/>
    <lineage>
        <taxon>Bacteria</taxon>
        <taxon>Pseudomonadati</taxon>
        <taxon>Pseudomonadota</taxon>
        <taxon>Gammaproteobacteria</taxon>
        <taxon>Methylococcales</taxon>
        <taxon>Methylococcaceae</taxon>
        <taxon>Methylocaldum</taxon>
    </lineage>
</organism>
<dbReference type="SMART" id="SM00382">
    <property type="entry name" value="AAA"/>
    <property type="match status" value="1"/>
</dbReference>
<dbReference type="GO" id="GO:0005524">
    <property type="term" value="F:ATP binding"/>
    <property type="evidence" value="ECO:0007669"/>
    <property type="project" value="UniProtKB-KW"/>
</dbReference>
<keyword evidence="2" id="KW-0547">Nucleotide-binding</keyword>
<dbReference type="Proteomes" id="UP001162030">
    <property type="component" value="Chromosome"/>
</dbReference>